<accession>A0A923NLY3</accession>
<dbReference type="InterPro" id="IPR001890">
    <property type="entry name" value="RNA-binding_CRM"/>
</dbReference>
<dbReference type="GO" id="GO:0003723">
    <property type="term" value="F:RNA binding"/>
    <property type="evidence" value="ECO:0007669"/>
    <property type="project" value="UniProtKB-UniRule"/>
</dbReference>
<protein>
    <submittedName>
        <fullName evidence="4">Ribosome assembly RNA-binding protein YhbY</fullName>
    </submittedName>
</protein>
<proteinExistence type="predicted"/>
<evidence type="ECO:0000259" key="3">
    <source>
        <dbReference type="PROSITE" id="PS51295"/>
    </source>
</evidence>
<dbReference type="NCBIfam" id="TIGR00253">
    <property type="entry name" value="RNA_bind_YhbY"/>
    <property type="match status" value="1"/>
</dbReference>
<dbReference type="InterPro" id="IPR017924">
    <property type="entry name" value="RNA-binding_YhbY"/>
</dbReference>
<dbReference type="Pfam" id="PF01985">
    <property type="entry name" value="CRS1_YhbY"/>
    <property type="match status" value="1"/>
</dbReference>
<gene>
    <name evidence="4" type="primary">yhbY</name>
    <name evidence="4" type="ORF">H9L42_11235</name>
</gene>
<organism evidence="4 5">
    <name type="scientific">Zhenpiania hominis</name>
    <dbReference type="NCBI Taxonomy" id="2763644"/>
    <lineage>
        <taxon>Bacteria</taxon>
        <taxon>Bacillati</taxon>
        <taxon>Bacillota</taxon>
        <taxon>Clostridia</taxon>
        <taxon>Peptostreptococcales</taxon>
        <taxon>Anaerovoracaceae</taxon>
        <taxon>Zhenpiania</taxon>
    </lineage>
</organism>
<dbReference type="PANTHER" id="PTHR40065:SF3">
    <property type="entry name" value="RNA-BINDING PROTEIN YHBY"/>
    <property type="match status" value="1"/>
</dbReference>
<evidence type="ECO:0000313" key="4">
    <source>
        <dbReference type="EMBL" id="MBC6680391.1"/>
    </source>
</evidence>
<feature type="domain" description="CRM" evidence="3">
    <location>
        <begin position="1"/>
        <end position="96"/>
    </location>
</feature>
<dbReference type="InterPro" id="IPR051925">
    <property type="entry name" value="RNA-binding_domain"/>
</dbReference>
<keyword evidence="5" id="KW-1185">Reference proteome</keyword>
<dbReference type="Proteomes" id="UP000602647">
    <property type="component" value="Unassembled WGS sequence"/>
</dbReference>
<reference evidence="4" key="1">
    <citation type="submission" date="2020-08" db="EMBL/GenBank/DDBJ databases">
        <title>Genome public.</title>
        <authorList>
            <person name="Liu C."/>
            <person name="Sun Q."/>
        </authorList>
    </citation>
    <scope>NUCLEOTIDE SEQUENCE</scope>
    <source>
        <strain evidence="4">BX12</strain>
    </source>
</reference>
<evidence type="ECO:0000313" key="5">
    <source>
        <dbReference type="Proteomes" id="UP000602647"/>
    </source>
</evidence>
<dbReference type="AlphaFoldDB" id="A0A923NLY3"/>
<dbReference type="InterPro" id="IPR035920">
    <property type="entry name" value="YhbY-like_sf"/>
</dbReference>
<keyword evidence="1 2" id="KW-0694">RNA-binding</keyword>
<name>A0A923NLY3_9FIRM</name>
<dbReference type="PROSITE" id="PS51295">
    <property type="entry name" value="CRM"/>
    <property type="match status" value="1"/>
</dbReference>
<dbReference type="PANTHER" id="PTHR40065">
    <property type="entry name" value="RNA-BINDING PROTEIN YHBY"/>
    <property type="match status" value="1"/>
</dbReference>
<comment type="caution">
    <text evidence="4">The sequence shown here is derived from an EMBL/GenBank/DDBJ whole genome shotgun (WGS) entry which is preliminary data.</text>
</comment>
<dbReference type="RefSeq" id="WP_187303488.1">
    <property type="nucleotide sequence ID" value="NZ_CBCTON010000050.1"/>
</dbReference>
<sequence>MLTGKQRSFLKKLAHRLEPTVFLGKGGLTENIKKELVTGFESRELVKVKLQEGCELSPKETANQLAEELNAEFVQAIGHKFVLYRASEEQKKKGKQIVLPKA</sequence>
<dbReference type="Gene3D" id="3.30.110.60">
    <property type="entry name" value="YhbY-like"/>
    <property type="match status" value="1"/>
</dbReference>
<evidence type="ECO:0000256" key="1">
    <source>
        <dbReference type="ARBA" id="ARBA00022884"/>
    </source>
</evidence>
<dbReference type="EMBL" id="JACRYT010000012">
    <property type="protein sequence ID" value="MBC6680391.1"/>
    <property type="molecule type" value="Genomic_DNA"/>
</dbReference>
<evidence type="ECO:0000256" key="2">
    <source>
        <dbReference type="PROSITE-ProRule" id="PRU00626"/>
    </source>
</evidence>
<dbReference type="SUPFAM" id="SSF75471">
    <property type="entry name" value="YhbY-like"/>
    <property type="match status" value="1"/>
</dbReference>
<dbReference type="SMART" id="SM01103">
    <property type="entry name" value="CRS1_YhbY"/>
    <property type="match status" value="1"/>
</dbReference>